<dbReference type="RefSeq" id="WP_044237678.1">
    <property type="nucleotide sequence ID" value="NZ_ASRX01000010.1"/>
</dbReference>
<comment type="caution">
    <text evidence="1">The sequence shown here is derived from an EMBL/GenBank/DDBJ whole genome shotgun (WGS) entry which is preliminary data.</text>
</comment>
<dbReference type="Proteomes" id="UP000019678">
    <property type="component" value="Unassembled WGS sequence"/>
</dbReference>
<gene>
    <name evidence="1" type="ORF">CAP_0139</name>
</gene>
<reference evidence="1 2" key="1">
    <citation type="submission" date="2013-05" db="EMBL/GenBank/DDBJ databases">
        <title>Genome assembly of Chondromyces apiculatus DSM 436.</title>
        <authorList>
            <person name="Sharma G."/>
            <person name="Khatri I."/>
            <person name="Kaur C."/>
            <person name="Mayilraj S."/>
            <person name="Subramanian S."/>
        </authorList>
    </citation>
    <scope>NUCLEOTIDE SEQUENCE [LARGE SCALE GENOMIC DNA]</scope>
    <source>
        <strain evidence="1 2">DSM 436</strain>
    </source>
</reference>
<evidence type="ECO:0000313" key="2">
    <source>
        <dbReference type="Proteomes" id="UP000019678"/>
    </source>
</evidence>
<name>A0A017TFI8_9BACT</name>
<protein>
    <recommendedName>
        <fullName evidence="3">Lon proteolytic domain-containing protein</fullName>
    </recommendedName>
</protein>
<dbReference type="OrthoDB" id="5501635at2"/>
<proteinExistence type="predicted"/>
<dbReference type="eggNOG" id="COG1067">
    <property type="taxonomic scope" value="Bacteria"/>
</dbReference>
<evidence type="ECO:0000313" key="1">
    <source>
        <dbReference type="EMBL" id="EYF07386.1"/>
    </source>
</evidence>
<dbReference type="STRING" id="1192034.CAP_0139"/>
<dbReference type="EMBL" id="ASRX01000010">
    <property type="protein sequence ID" value="EYF07386.1"/>
    <property type="molecule type" value="Genomic_DNA"/>
</dbReference>
<evidence type="ECO:0008006" key="3">
    <source>
        <dbReference type="Google" id="ProtNLM"/>
    </source>
</evidence>
<keyword evidence="2" id="KW-1185">Reference proteome</keyword>
<accession>A0A017TFI8</accession>
<dbReference type="AlphaFoldDB" id="A0A017TFI8"/>
<sequence>MPSNGPLRATSVLLFTRAEVTGRHIFRTVRLDLALTGGEGRVWFDASRRSVAEASWQRQLHHLEAVGRAHYALPWAETDLRISVRGEGVTLSGASASLPLFVAWVALLGDRALPEPFFAAGVALAGSTALAAAPRGYAQGKVEVADALARKRGDAGRPRMWVPAGSDVDRSRLTAIEVREVATLVEGVAEILGIAATGEMRS</sequence>
<organism evidence="1 2">
    <name type="scientific">Chondromyces apiculatus DSM 436</name>
    <dbReference type="NCBI Taxonomy" id="1192034"/>
    <lineage>
        <taxon>Bacteria</taxon>
        <taxon>Pseudomonadati</taxon>
        <taxon>Myxococcota</taxon>
        <taxon>Polyangia</taxon>
        <taxon>Polyangiales</taxon>
        <taxon>Polyangiaceae</taxon>
        <taxon>Chondromyces</taxon>
    </lineage>
</organism>